<evidence type="ECO:0000256" key="4">
    <source>
        <dbReference type="ARBA" id="ARBA00022692"/>
    </source>
</evidence>
<dbReference type="PANTHER" id="PTHR30558:SF3">
    <property type="entry name" value="BIOPOLYMER TRANSPORT PROTEIN EXBD-RELATED"/>
    <property type="match status" value="1"/>
</dbReference>
<sequence>MKRQYQNRTEDSLQSDEPTLDISSLIDVCFLLLIYFLVTTTIQPREQDLSTNIPEPRAHNPIAIQPMVIEIRQSGEVVVNPGESAEVFESDVTSRRLPQLHGRLQMLSGIARADTPKVMLKVHNEVQQQRYIDVVNCLAGAGIKDIALVD</sequence>
<dbReference type="EMBL" id="AP026866">
    <property type="protein sequence ID" value="BDS06211.1"/>
    <property type="molecule type" value="Genomic_DNA"/>
</dbReference>
<accession>A0AAT9FJT1</accession>
<gene>
    <name evidence="9" type="ORF">NT6N_12510</name>
</gene>
<evidence type="ECO:0008006" key="10">
    <source>
        <dbReference type="Google" id="ProtNLM"/>
    </source>
</evidence>
<evidence type="ECO:0000256" key="1">
    <source>
        <dbReference type="ARBA" id="ARBA00004162"/>
    </source>
</evidence>
<protein>
    <recommendedName>
        <fullName evidence="10">Biopolymer transporter ExbD</fullName>
    </recommendedName>
</protein>
<keyword evidence="5 8" id="KW-1133">Transmembrane helix</keyword>
<name>A0AAT9FJT1_9BACT</name>
<dbReference type="GO" id="GO:0015031">
    <property type="term" value="P:protein transport"/>
    <property type="evidence" value="ECO:0007669"/>
    <property type="project" value="UniProtKB-KW"/>
</dbReference>
<dbReference type="Pfam" id="PF02472">
    <property type="entry name" value="ExbD"/>
    <property type="match status" value="1"/>
</dbReference>
<evidence type="ECO:0000256" key="5">
    <source>
        <dbReference type="ARBA" id="ARBA00022989"/>
    </source>
</evidence>
<keyword evidence="7" id="KW-0813">Transport</keyword>
<evidence type="ECO:0000256" key="7">
    <source>
        <dbReference type="RuleBase" id="RU003879"/>
    </source>
</evidence>
<reference evidence="9" key="1">
    <citation type="submission" date="2024-07" db="EMBL/GenBank/DDBJ databases">
        <title>Complete genome sequence of Verrucomicrobiaceae bacterium NT6N.</title>
        <authorList>
            <person name="Huang C."/>
            <person name="Takami H."/>
            <person name="Hamasaki K."/>
        </authorList>
    </citation>
    <scope>NUCLEOTIDE SEQUENCE</scope>
    <source>
        <strain evidence="9">NT6N</strain>
    </source>
</reference>
<organism evidence="9">
    <name type="scientific">Oceaniferula spumae</name>
    <dbReference type="NCBI Taxonomy" id="2979115"/>
    <lineage>
        <taxon>Bacteria</taxon>
        <taxon>Pseudomonadati</taxon>
        <taxon>Verrucomicrobiota</taxon>
        <taxon>Verrucomicrobiia</taxon>
        <taxon>Verrucomicrobiales</taxon>
        <taxon>Verrucomicrobiaceae</taxon>
        <taxon>Oceaniferula</taxon>
    </lineage>
</organism>
<dbReference type="InterPro" id="IPR003400">
    <property type="entry name" value="ExbD"/>
</dbReference>
<keyword evidence="7" id="KW-0653">Protein transport</keyword>
<dbReference type="KEGG" id="osu:NT6N_12510"/>
<evidence type="ECO:0000256" key="3">
    <source>
        <dbReference type="ARBA" id="ARBA00022475"/>
    </source>
</evidence>
<dbReference type="GO" id="GO:0022857">
    <property type="term" value="F:transmembrane transporter activity"/>
    <property type="evidence" value="ECO:0007669"/>
    <property type="project" value="InterPro"/>
</dbReference>
<evidence type="ECO:0000256" key="6">
    <source>
        <dbReference type="ARBA" id="ARBA00023136"/>
    </source>
</evidence>
<keyword evidence="6 8" id="KW-0472">Membrane</keyword>
<keyword evidence="3" id="KW-1003">Cell membrane</keyword>
<feature type="transmembrane region" description="Helical" evidence="8">
    <location>
        <begin position="20"/>
        <end position="38"/>
    </location>
</feature>
<dbReference type="PANTHER" id="PTHR30558">
    <property type="entry name" value="EXBD MEMBRANE COMPONENT OF PMF-DRIVEN MACROMOLECULE IMPORT SYSTEM"/>
    <property type="match status" value="1"/>
</dbReference>
<dbReference type="GO" id="GO:0005886">
    <property type="term" value="C:plasma membrane"/>
    <property type="evidence" value="ECO:0007669"/>
    <property type="project" value="UniProtKB-SubCell"/>
</dbReference>
<comment type="subcellular location">
    <subcellularLocation>
        <location evidence="1">Cell membrane</location>
        <topology evidence="1">Single-pass membrane protein</topology>
    </subcellularLocation>
    <subcellularLocation>
        <location evidence="7">Cell membrane</location>
        <topology evidence="7">Single-pass type II membrane protein</topology>
    </subcellularLocation>
</comment>
<evidence type="ECO:0000256" key="2">
    <source>
        <dbReference type="ARBA" id="ARBA00005811"/>
    </source>
</evidence>
<evidence type="ECO:0000256" key="8">
    <source>
        <dbReference type="SAM" id="Phobius"/>
    </source>
</evidence>
<proteinExistence type="inferred from homology"/>
<evidence type="ECO:0000313" key="9">
    <source>
        <dbReference type="EMBL" id="BDS06211.1"/>
    </source>
</evidence>
<dbReference type="AlphaFoldDB" id="A0AAT9FJT1"/>
<keyword evidence="4 7" id="KW-0812">Transmembrane</keyword>
<comment type="similarity">
    <text evidence="2 7">Belongs to the ExbD/TolR family.</text>
</comment>